<dbReference type="EMBL" id="MN739278">
    <property type="protein sequence ID" value="QHS96717.1"/>
    <property type="molecule type" value="Genomic_DNA"/>
</dbReference>
<organism evidence="1">
    <name type="scientific">viral metagenome</name>
    <dbReference type="NCBI Taxonomy" id="1070528"/>
    <lineage>
        <taxon>unclassified sequences</taxon>
        <taxon>metagenomes</taxon>
        <taxon>organismal metagenomes</taxon>
    </lineage>
</organism>
<evidence type="ECO:0000313" key="1">
    <source>
        <dbReference type="EMBL" id="QHS96717.1"/>
    </source>
</evidence>
<protein>
    <submittedName>
        <fullName evidence="1">Uncharacterized protein</fullName>
    </submittedName>
</protein>
<accession>A0A6C0BWL8</accession>
<proteinExistence type="predicted"/>
<sequence>MRIYIYIYIINMFIENLIRRHKNAYSIGEKIIQNMNHQNNFFNIPHWYTHGIPTIRRC</sequence>
<reference evidence="1" key="1">
    <citation type="journal article" date="2020" name="Nature">
        <title>Giant virus diversity and host interactions through global metagenomics.</title>
        <authorList>
            <person name="Schulz F."/>
            <person name="Roux S."/>
            <person name="Paez-Espino D."/>
            <person name="Jungbluth S."/>
            <person name="Walsh D.A."/>
            <person name="Denef V.J."/>
            <person name="McMahon K.D."/>
            <person name="Konstantinidis K.T."/>
            <person name="Eloe-Fadrosh E.A."/>
            <person name="Kyrpides N.C."/>
            <person name="Woyke T."/>
        </authorList>
    </citation>
    <scope>NUCLEOTIDE SEQUENCE</scope>
    <source>
        <strain evidence="1">GVMAG-M-3300020166-5</strain>
    </source>
</reference>
<dbReference type="AlphaFoldDB" id="A0A6C0BWL8"/>
<name>A0A6C0BWL8_9ZZZZ</name>